<dbReference type="EMBL" id="LAZR01011166">
    <property type="protein sequence ID" value="KKM63066.1"/>
    <property type="molecule type" value="Genomic_DNA"/>
</dbReference>
<organism evidence="1">
    <name type="scientific">marine sediment metagenome</name>
    <dbReference type="NCBI Taxonomy" id="412755"/>
    <lineage>
        <taxon>unclassified sequences</taxon>
        <taxon>metagenomes</taxon>
        <taxon>ecological metagenomes</taxon>
    </lineage>
</organism>
<proteinExistence type="predicted"/>
<dbReference type="AlphaFoldDB" id="A0A0F9JKY7"/>
<reference evidence="1" key="1">
    <citation type="journal article" date="2015" name="Nature">
        <title>Complex archaea that bridge the gap between prokaryotes and eukaryotes.</title>
        <authorList>
            <person name="Spang A."/>
            <person name="Saw J.H."/>
            <person name="Jorgensen S.L."/>
            <person name="Zaremba-Niedzwiedzka K."/>
            <person name="Martijn J."/>
            <person name="Lind A.E."/>
            <person name="van Eijk R."/>
            <person name="Schleper C."/>
            <person name="Guy L."/>
            <person name="Ettema T.J."/>
        </authorList>
    </citation>
    <scope>NUCLEOTIDE SEQUENCE</scope>
</reference>
<gene>
    <name evidence="1" type="ORF">LCGC14_1515270</name>
</gene>
<evidence type="ECO:0000313" key="1">
    <source>
        <dbReference type="EMBL" id="KKM63066.1"/>
    </source>
</evidence>
<accession>A0A0F9JKY7</accession>
<sequence length="40" mass="4116">MLINKKTGKSLNLLNLKDTISVGGVGGDGDVICHSCLLTS</sequence>
<protein>
    <submittedName>
        <fullName evidence="1">Uncharacterized protein</fullName>
    </submittedName>
</protein>
<name>A0A0F9JKY7_9ZZZZ</name>
<comment type="caution">
    <text evidence="1">The sequence shown here is derived from an EMBL/GenBank/DDBJ whole genome shotgun (WGS) entry which is preliminary data.</text>
</comment>